<dbReference type="Proteomes" id="UP000019478">
    <property type="component" value="Unassembled WGS sequence"/>
</dbReference>
<dbReference type="EMBL" id="AMGY01000001">
    <property type="protein sequence ID" value="EXJ92173.1"/>
    <property type="molecule type" value="Genomic_DNA"/>
</dbReference>
<reference evidence="2 3" key="1">
    <citation type="submission" date="2013-03" db="EMBL/GenBank/DDBJ databases">
        <title>The Genome Sequence of Capronia epimyces CBS 606.96.</title>
        <authorList>
            <consortium name="The Broad Institute Genomics Platform"/>
            <person name="Cuomo C."/>
            <person name="de Hoog S."/>
            <person name="Gorbushina A."/>
            <person name="Walker B."/>
            <person name="Young S.K."/>
            <person name="Zeng Q."/>
            <person name="Gargeya S."/>
            <person name="Fitzgerald M."/>
            <person name="Haas B."/>
            <person name="Abouelleil A."/>
            <person name="Allen A.W."/>
            <person name="Alvarado L."/>
            <person name="Arachchi H.M."/>
            <person name="Berlin A.M."/>
            <person name="Chapman S.B."/>
            <person name="Gainer-Dewar J."/>
            <person name="Goldberg J."/>
            <person name="Griggs A."/>
            <person name="Gujja S."/>
            <person name="Hansen M."/>
            <person name="Howarth C."/>
            <person name="Imamovic A."/>
            <person name="Ireland A."/>
            <person name="Larimer J."/>
            <person name="McCowan C."/>
            <person name="Murphy C."/>
            <person name="Pearson M."/>
            <person name="Poon T.W."/>
            <person name="Priest M."/>
            <person name="Roberts A."/>
            <person name="Saif S."/>
            <person name="Shea T."/>
            <person name="Sisk P."/>
            <person name="Sykes S."/>
            <person name="Wortman J."/>
            <person name="Nusbaum C."/>
            <person name="Birren B."/>
        </authorList>
    </citation>
    <scope>NUCLEOTIDE SEQUENCE [LARGE SCALE GENOMIC DNA]</scope>
    <source>
        <strain evidence="2 3">CBS 606.96</strain>
    </source>
</reference>
<organism evidence="2 3">
    <name type="scientific">Capronia epimyces CBS 606.96</name>
    <dbReference type="NCBI Taxonomy" id="1182542"/>
    <lineage>
        <taxon>Eukaryota</taxon>
        <taxon>Fungi</taxon>
        <taxon>Dikarya</taxon>
        <taxon>Ascomycota</taxon>
        <taxon>Pezizomycotina</taxon>
        <taxon>Eurotiomycetes</taxon>
        <taxon>Chaetothyriomycetidae</taxon>
        <taxon>Chaetothyriales</taxon>
        <taxon>Herpotrichiellaceae</taxon>
        <taxon>Capronia</taxon>
    </lineage>
</organism>
<sequence length="373" mass="42205">MLGRPDYWAPVHHWDTGQGDKIQAFDFSCQHPRWNLQVQGAPLSVYMRHDVSKRETIYLISHKRQDSSIYALKNVLEIALRTSSKPARPGIFLDDPFDMHVILSTLSLEASKHHVQRFRRFMWTQINKVDDQLASLQNRDRTQLSELTKQLQVISQNADSHIANADVCIITATGIRDAHARIFDAPVEPFRHQQVRDSIDYVIDSMQKQKMWFLNYKNRKDSTMSLVYNLVTQQDAANNIGLAADMKRDSTSMSAIASLTMVFLPGTFTAAILDGGIFSSPGGSHVTVNGIWWFWLLLTLVLTLITMGSWWLYRRKKDAESLNPILLADTNAKTRTGSTRPNLKSFSSGGSFSWPNRYSLGRIGSQGEGGKTD</sequence>
<dbReference type="STRING" id="1182542.W9YHY7"/>
<dbReference type="AlphaFoldDB" id="W9YHY7"/>
<feature type="transmembrane region" description="Helical" evidence="1">
    <location>
        <begin position="256"/>
        <end position="278"/>
    </location>
</feature>
<dbReference type="OrthoDB" id="1046782at2759"/>
<keyword evidence="3" id="KW-1185">Reference proteome</keyword>
<accession>W9YHY7</accession>
<evidence type="ECO:0000256" key="1">
    <source>
        <dbReference type="SAM" id="Phobius"/>
    </source>
</evidence>
<feature type="transmembrane region" description="Helical" evidence="1">
    <location>
        <begin position="290"/>
        <end position="313"/>
    </location>
</feature>
<keyword evidence="1" id="KW-1133">Transmembrane helix</keyword>
<keyword evidence="1" id="KW-0472">Membrane</keyword>
<gene>
    <name evidence="2" type="ORF">A1O3_00723</name>
</gene>
<dbReference type="RefSeq" id="XP_007729063.1">
    <property type="nucleotide sequence ID" value="XM_007730873.1"/>
</dbReference>
<name>W9YHY7_9EURO</name>
<evidence type="ECO:0000313" key="2">
    <source>
        <dbReference type="EMBL" id="EXJ92173.1"/>
    </source>
</evidence>
<dbReference type="GeneID" id="19164863"/>
<comment type="caution">
    <text evidence="2">The sequence shown here is derived from an EMBL/GenBank/DDBJ whole genome shotgun (WGS) entry which is preliminary data.</text>
</comment>
<keyword evidence="1" id="KW-0812">Transmembrane</keyword>
<proteinExistence type="predicted"/>
<dbReference type="Gene3D" id="1.20.58.340">
    <property type="entry name" value="Magnesium transport protein CorA, transmembrane region"/>
    <property type="match status" value="1"/>
</dbReference>
<evidence type="ECO:0000313" key="3">
    <source>
        <dbReference type="Proteomes" id="UP000019478"/>
    </source>
</evidence>
<dbReference type="HOGENOM" id="CLU_065196_0_0_1"/>
<dbReference type="eggNOG" id="ENOG502SJ0B">
    <property type="taxonomic scope" value="Eukaryota"/>
</dbReference>
<protein>
    <submittedName>
        <fullName evidence="2">Uncharacterized protein</fullName>
    </submittedName>
</protein>